<gene>
    <name evidence="2" type="ORF">E1267_09350</name>
</gene>
<evidence type="ECO:0000313" key="3">
    <source>
        <dbReference type="Proteomes" id="UP000295157"/>
    </source>
</evidence>
<accession>A0A4R4NI83</accession>
<organism evidence="2 3">
    <name type="scientific">Nonomuraea longispora</name>
    <dbReference type="NCBI Taxonomy" id="1848320"/>
    <lineage>
        <taxon>Bacteria</taxon>
        <taxon>Bacillati</taxon>
        <taxon>Actinomycetota</taxon>
        <taxon>Actinomycetes</taxon>
        <taxon>Streptosporangiales</taxon>
        <taxon>Streptosporangiaceae</taxon>
        <taxon>Nonomuraea</taxon>
    </lineage>
</organism>
<keyword evidence="1" id="KW-0732">Signal</keyword>
<keyword evidence="3" id="KW-1185">Reference proteome</keyword>
<protein>
    <submittedName>
        <fullName evidence="2">Uncharacterized protein</fullName>
    </submittedName>
</protein>
<feature type="signal peptide" evidence="1">
    <location>
        <begin position="1"/>
        <end position="33"/>
    </location>
</feature>
<dbReference type="AlphaFoldDB" id="A0A4R4NI83"/>
<evidence type="ECO:0000256" key="1">
    <source>
        <dbReference type="SAM" id="SignalP"/>
    </source>
</evidence>
<sequence>MSRLVSPRLGLALTGAALSASLGLSGGPAAALAAPTDGQTAATVNDGPPLRVAYLSDGELPDMGLPWVKRTDHSADDGTPDWRHARESSVTEETADGWTFAAISSISKHLSMADADYYADHAALLEAARKNGGSGGTDPMQFEKISTVNGVDVYHIKYYVWGYYVFDAVEFIARDGLYTFRFSLQLPKAYADLPDLAPTIAGVQSNLDELP</sequence>
<dbReference type="Proteomes" id="UP000295157">
    <property type="component" value="Unassembled WGS sequence"/>
</dbReference>
<comment type="caution">
    <text evidence="2">The sequence shown here is derived from an EMBL/GenBank/DDBJ whole genome shotgun (WGS) entry which is preliminary data.</text>
</comment>
<name>A0A4R4NI83_9ACTN</name>
<reference evidence="2 3" key="1">
    <citation type="submission" date="2019-02" db="EMBL/GenBank/DDBJ databases">
        <title>Draft genome sequences of novel Actinobacteria.</title>
        <authorList>
            <person name="Sahin N."/>
            <person name="Ay H."/>
            <person name="Saygin H."/>
        </authorList>
    </citation>
    <scope>NUCLEOTIDE SEQUENCE [LARGE SCALE GENOMIC DNA]</scope>
    <source>
        <strain evidence="2 3">KC201</strain>
    </source>
</reference>
<dbReference type="RefSeq" id="WP_132331834.1">
    <property type="nucleotide sequence ID" value="NZ_SMJZ01000024.1"/>
</dbReference>
<dbReference type="EMBL" id="SMJZ01000024">
    <property type="protein sequence ID" value="TDC08765.1"/>
    <property type="molecule type" value="Genomic_DNA"/>
</dbReference>
<evidence type="ECO:0000313" key="2">
    <source>
        <dbReference type="EMBL" id="TDC08765.1"/>
    </source>
</evidence>
<feature type="chain" id="PRO_5020803987" evidence="1">
    <location>
        <begin position="34"/>
        <end position="211"/>
    </location>
</feature>
<proteinExistence type="predicted"/>